<dbReference type="CDD" id="cd03425">
    <property type="entry name" value="NUDIX_MutT_NudA_like"/>
    <property type="match status" value="1"/>
</dbReference>
<evidence type="ECO:0000256" key="11">
    <source>
        <dbReference type="ARBA" id="ARBA00038905"/>
    </source>
</evidence>
<dbReference type="InterPro" id="IPR047127">
    <property type="entry name" value="MutT-like"/>
</dbReference>
<evidence type="ECO:0000313" key="14">
    <source>
        <dbReference type="Proteomes" id="UP000198949"/>
    </source>
</evidence>
<dbReference type="InterPro" id="IPR015797">
    <property type="entry name" value="NUDIX_hydrolase-like_dom_sf"/>
</dbReference>
<keyword evidence="5" id="KW-0479">Metal-binding</keyword>
<comment type="cofactor">
    <cofactor evidence="1">
        <name>Mg(2+)</name>
        <dbReference type="ChEBI" id="CHEBI:18420"/>
    </cofactor>
</comment>
<dbReference type="PRINTS" id="PR00502">
    <property type="entry name" value="NUDIXFAMILY"/>
</dbReference>
<dbReference type="EMBL" id="FNAD01000019">
    <property type="protein sequence ID" value="SDE36106.1"/>
    <property type="molecule type" value="Genomic_DNA"/>
</dbReference>
<evidence type="ECO:0000313" key="13">
    <source>
        <dbReference type="EMBL" id="SDE36106.1"/>
    </source>
</evidence>
<keyword evidence="9" id="KW-0234">DNA repair</keyword>
<proteinExistence type="inferred from homology"/>
<keyword evidence="4" id="KW-0235">DNA replication</keyword>
<dbReference type="Proteomes" id="UP000198949">
    <property type="component" value="Unassembled WGS sequence"/>
</dbReference>
<dbReference type="GO" id="GO:0008413">
    <property type="term" value="F:8-oxo-7,8-dihydroguanosine triphosphate pyrophosphatase activity"/>
    <property type="evidence" value="ECO:0007669"/>
    <property type="project" value="TreeGrafter"/>
</dbReference>
<keyword evidence="8" id="KW-0460">Magnesium</keyword>
<sequence length="146" mass="15744">MPADRLRPVNAASTAEPRVVVGAAIRAGREILAAARAYPPELAGLWEFPGGKVEPGETEAEALRRECREELGVEIAVGPRACGDLLTGGGRFLLRIYFATLEGGEPRAKEHAELRWLAPEALDSVPWLPGNRPAVEAIRESSVEPR</sequence>
<organism evidence="13 14">
    <name type="scientific">Glycomyces harbinensis</name>
    <dbReference type="NCBI Taxonomy" id="58114"/>
    <lineage>
        <taxon>Bacteria</taxon>
        <taxon>Bacillati</taxon>
        <taxon>Actinomycetota</taxon>
        <taxon>Actinomycetes</taxon>
        <taxon>Glycomycetales</taxon>
        <taxon>Glycomycetaceae</taxon>
        <taxon>Glycomyces</taxon>
    </lineage>
</organism>
<dbReference type="InterPro" id="IPR000086">
    <property type="entry name" value="NUDIX_hydrolase_dom"/>
</dbReference>
<keyword evidence="6" id="KW-0227">DNA damage</keyword>
<protein>
    <recommendedName>
        <fullName evidence="11">8-oxo-dGTP diphosphatase</fullName>
        <ecNumber evidence="11">3.6.1.55</ecNumber>
    </recommendedName>
</protein>
<dbReference type="PANTHER" id="PTHR47707">
    <property type="entry name" value="8-OXO-DGTP DIPHOSPHATASE"/>
    <property type="match status" value="1"/>
</dbReference>
<dbReference type="InterPro" id="IPR020476">
    <property type="entry name" value="Nudix_hydrolase"/>
</dbReference>
<dbReference type="Gene3D" id="3.90.79.10">
    <property type="entry name" value="Nucleoside Triphosphate Pyrophosphohydrolase"/>
    <property type="match status" value="1"/>
</dbReference>
<dbReference type="GO" id="GO:0044716">
    <property type="term" value="F:8-oxo-GDP phosphatase activity"/>
    <property type="evidence" value="ECO:0007669"/>
    <property type="project" value="TreeGrafter"/>
</dbReference>
<dbReference type="GO" id="GO:0006281">
    <property type="term" value="P:DNA repair"/>
    <property type="evidence" value="ECO:0007669"/>
    <property type="project" value="UniProtKB-KW"/>
</dbReference>
<evidence type="ECO:0000256" key="8">
    <source>
        <dbReference type="ARBA" id="ARBA00022842"/>
    </source>
</evidence>
<dbReference type="GO" id="GO:0044715">
    <property type="term" value="F:8-oxo-dGDP phosphatase activity"/>
    <property type="evidence" value="ECO:0007669"/>
    <property type="project" value="TreeGrafter"/>
</dbReference>
<evidence type="ECO:0000256" key="10">
    <source>
        <dbReference type="ARBA" id="ARBA00035861"/>
    </source>
</evidence>
<evidence type="ECO:0000256" key="4">
    <source>
        <dbReference type="ARBA" id="ARBA00022705"/>
    </source>
</evidence>
<evidence type="ECO:0000256" key="3">
    <source>
        <dbReference type="ARBA" id="ARBA00022457"/>
    </source>
</evidence>
<dbReference type="SUPFAM" id="SSF55811">
    <property type="entry name" value="Nudix"/>
    <property type="match status" value="1"/>
</dbReference>
<dbReference type="Pfam" id="PF00293">
    <property type="entry name" value="NUDIX"/>
    <property type="match status" value="1"/>
</dbReference>
<dbReference type="AlphaFoldDB" id="A0A1G7CBL2"/>
<feature type="domain" description="Nudix hydrolase" evidence="12">
    <location>
        <begin position="16"/>
        <end position="139"/>
    </location>
</feature>
<evidence type="ECO:0000259" key="12">
    <source>
        <dbReference type="PROSITE" id="PS51462"/>
    </source>
</evidence>
<dbReference type="EC" id="3.6.1.55" evidence="11"/>
<evidence type="ECO:0000256" key="5">
    <source>
        <dbReference type="ARBA" id="ARBA00022723"/>
    </source>
</evidence>
<accession>A0A1G7CBL2</accession>
<reference evidence="14" key="1">
    <citation type="submission" date="2016-10" db="EMBL/GenBank/DDBJ databases">
        <authorList>
            <person name="Varghese N."/>
            <person name="Submissions S."/>
        </authorList>
    </citation>
    <scope>NUCLEOTIDE SEQUENCE [LARGE SCALE GENOMIC DNA]</scope>
    <source>
        <strain evidence="14">CGMCC 4.3516</strain>
    </source>
</reference>
<comment type="similarity">
    <text evidence="2">Belongs to the Nudix hydrolase family.</text>
</comment>
<dbReference type="GO" id="GO:0006260">
    <property type="term" value="P:DNA replication"/>
    <property type="evidence" value="ECO:0007669"/>
    <property type="project" value="UniProtKB-KW"/>
</dbReference>
<dbReference type="STRING" id="58114.SAMN05216270_11943"/>
<evidence type="ECO:0000256" key="7">
    <source>
        <dbReference type="ARBA" id="ARBA00022801"/>
    </source>
</evidence>
<evidence type="ECO:0000256" key="9">
    <source>
        <dbReference type="ARBA" id="ARBA00023204"/>
    </source>
</evidence>
<dbReference type="GO" id="GO:0035539">
    <property type="term" value="F:8-oxo-7,8-dihydrodeoxyguanosine triphosphate pyrophosphatase activity"/>
    <property type="evidence" value="ECO:0007669"/>
    <property type="project" value="UniProtKB-EC"/>
</dbReference>
<comment type="catalytic activity">
    <reaction evidence="10">
        <text>8-oxo-dGTP + H2O = 8-oxo-dGMP + diphosphate + H(+)</text>
        <dbReference type="Rhea" id="RHEA:31575"/>
        <dbReference type="ChEBI" id="CHEBI:15377"/>
        <dbReference type="ChEBI" id="CHEBI:15378"/>
        <dbReference type="ChEBI" id="CHEBI:33019"/>
        <dbReference type="ChEBI" id="CHEBI:63224"/>
        <dbReference type="ChEBI" id="CHEBI:77896"/>
        <dbReference type="EC" id="3.6.1.55"/>
    </reaction>
</comment>
<keyword evidence="7" id="KW-0378">Hydrolase</keyword>
<evidence type="ECO:0000256" key="1">
    <source>
        <dbReference type="ARBA" id="ARBA00001946"/>
    </source>
</evidence>
<keyword evidence="3" id="KW-0515">Mutator protein</keyword>
<evidence type="ECO:0000256" key="6">
    <source>
        <dbReference type="ARBA" id="ARBA00022763"/>
    </source>
</evidence>
<gene>
    <name evidence="13" type="ORF">SAMN05216270_11943</name>
</gene>
<evidence type="ECO:0000256" key="2">
    <source>
        <dbReference type="ARBA" id="ARBA00005582"/>
    </source>
</evidence>
<keyword evidence="14" id="KW-1185">Reference proteome</keyword>
<name>A0A1G7CBL2_9ACTN</name>
<dbReference type="PROSITE" id="PS51462">
    <property type="entry name" value="NUDIX"/>
    <property type="match status" value="1"/>
</dbReference>
<dbReference type="PANTHER" id="PTHR47707:SF1">
    <property type="entry name" value="NUDIX HYDROLASE FAMILY PROTEIN"/>
    <property type="match status" value="1"/>
</dbReference>
<dbReference type="GO" id="GO:0046872">
    <property type="term" value="F:metal ion binding"/>
    <property type="evidence" value="ECO:0007669"/>
    <property type="project" value="UniProtKB-KW"/>
</dbReference>